<dbReference type="PANTHER" id="PTHR43675:SF8">
    <property type="entry name" value="ARSENITE METHYLTRANSFERASE"/>
    <property type="match status" value="1"/>
</dbReference>
<dbReference type="GO" id="GO:0030791">
    <property type="term" value="F:arsenite methyltransferase activity"/>
    <property type="evidence" value="ECO:0007669"/>
    <property type="project" value="UniProtKB-EC"/>
</dbReference>
<reference evidence="10" key="1">
    <citation type="submission" date="2018-06" db="EMBL/GenBank/DDBJ databases">
        <authorList>
            <person name="Zhirakovskaya E."/>
        </authorList>
    </citation>
    <scope>NUCLEOTIDE SEQUENCE</scope>
</reference>
<dbReference type="Pfam" id="PF13847">
    <property type="entry name" value="Methyltransf_31"/>
    <property type="match status" value="2"/>
</dbReference>
<evidence type="ECO:0000256" key="1">
    <source>
        <dbReference type="ARBA" id="ARBA00022679"/>
    </source>
</evidence>
<name>A0A3B0SDK8_9ZZZZ</name>
<comment type="catalytic activity">
    <reaction evidence="7">
        <text>arsenic triglutathione + 2 [thioredoxin]-dithiol + 2 S-adenosyl-L-methionine + H2O = dimethylarsinous acid + 2 [thioredoxin]-disulfide + 3 glutathione + 2 S-adenosyl-L-homocysteine + 2 H(+)</text>
        <dbReference type="Rhea" id="RHEA:69464"/>
        <dbReference type="Rhea" id="RHEA-COMP:10698"/>
        <dbReference type="Rhea" id="RHEA-COMP:10700"/>
        <dbReference type="ChEBI" id="CHEBI:15377"/>
        <dbReference type="ChEBI" id="CHEBI:15378"/>
        <dbReference type="ChEBI" id="CHEBI:23808"/>
        <dbReference type="ChEBI" id="CHEBI:29950"/>
        <dbReference type="ChEBI" id="CHEBI:50058"/>
        <dbReference type="ChEBI" id="CHEBI:57856"/>
        <dbReference type="ChEBI" id="CHEBI:57925"/>
        <dbReference type="ChEBI" id="CHEBI:59789"/>
        <dbReference type="ChEBI" id="CHEBI:183640"/>
        <dbReference type="EC" id="2.1.1.137"/>
    </reaction>
</comment>
<keyword evidence="10" id="KW-0489">Methyltransferase</keyword>
<dbReference type="InterPro" id="IPR029063">
    <property type="entry name" value="SAM-dependent_MTases_sf"/>
</dbReference>
<dbReference type="SUPFAM" id="SSF53335">
    <property type="entry name" value="S-adenosyl-L-methionine-dependent methyltransferases"/>
    <property type="match status" value="1"/>
</dbReference>
<dbReference type="InterPro" id="IPR025714">
    <property type="entry name" value="Methyltranfer_dom"/>
</dbReference>
<dbReference type="Gene3D" id="3.40.50.150">
    <property type="entry name" value="Vaccinia Virus protein VP39"/>
    <property type="match status" value="2"/>
</dbReference>
<protein>
    <recommendedName>
        <fullName evidence="5">Arsenite methyltransferase</fullName>
        <ecNumber evidence="4">2.1.1.137</ecNumber>
    </recommendedName>
</protein>
<evidence type="ECO:0000256" key="5">
    <source>
        <dbReference type="ARBA" id="ARBA00034545"/>
    </source>
</evidence>
<dbReference type="GO" id="GO:0032259">
    <property type="term" value="P:methylation"/>
    <property type="evidence" value="ECO:0007669"/>
    <property type="project" value="UniProtKB-KW"/>
</dbReference>
<feature type="domain" description="Methyltransferase" evidence="9">
    <location>
        <begin position="162"/>
        <end position="240"/>
    </location>
</feature>
<sequence length="375" mass="41389">MDVRVEVKDRYQQGANEREAILCCPVDYDPQYLKIIPQDVLDRDYGCGDPSRYARKGDVVLDLGSGGGKICFIASQIVGAEGRVIGVDMTDDMLELARSTAPVIAAKTGYGNVEFRRGHIEDLRTDLDLLDERLKQAPVGSATAFEKLLDEVEVEGRANPMIADNSIDLIVSNCVLNLVSDEKKKQLFAEMFRVLKPGGRVAVSDIVSDEISPEHLKKDGKLWSGCISGALQELEFVEALGQAGFYGMTVDKYDPSPWQIVEGIEYRSVTLLAYKAEEGPDLDKNQAVIYRGPWKSVTDDHGNTYERGERMAVSEKTFKLMQQEPYDAQIVPVAPAIEVTQDVSFSCCRSKVRSPEETKRGVEAVTSEPSQGSCC</sequence>
<dbReference type="EMBL" id="UOEC01000198">
    <property type="protein sequence ID" value="VAW02390.1"/>
    <property type="molecule type" value="Genomic_DNA"/>
</dbReference>
<comment type="catalytic activity">
    <reaction evidence="6">
        <text>arsenic triglutathione + [thioredoxin]-dithiol + S-adenosyl-L-methionine + 2 H2O = methylarsonous acid + [thioredoxin]-disulfide + 3 glutathione + S-adenosyl-L-homocysteine + H(+)</text>
        <dbReference type="Rhea" id="RHEA:69460"/>
        <dbReference type="Rhea" id="RHEA-COMP:10698"/>
        <dbReference type="Rhea" id="RHEA-COMP:10700"/>
        <dbReference type="ChEBI" id="CHEBI:15377"/>
        <dbReference type="ChEBI" id="CHEBI:15378"/>
        <dbReference type="ChEBI" id="CHEBI:17826"/>
        <dbReference type="ChEBI" id="CHEBI:29950"/>
        <dbReference type="ChEBI" id="CHEBI:50058"/>
        <dbReference type="ChEBI" id="CHEBI:57856"/>
        <dbReference type="ChEBI" id="CHEBI:57925"/>
        <dbReference type="ChEBI" id="CHEBI:59789"/>
        <dbReference type="ChEBI" id="CHEBI:183640"/>
        <dbReference type="EC" id="2.1.1.137"/>
    </reaction>
</comment>
<organism evidence="10">
    <name type="scientific">hydrothermal vent metagenome</name>
    <dbReference type="NCBI Taxonomy" id="652676"/>
    <lineage>
        <taxon>unclassified sequences</taxon>
        <taxon>metagenomes</taxon>
        <taxon>ecological metagenomes</taxon>
    </lineage>
</organism>
<evidence type="ECO:0000256" key="3">
    <source>
        <dbReference type="ARBA" id="ARBA00034487"/>
    </source>
</evidence>
<proteinExistence type="inferred from homology"/>
<dbReference type="AlphaFoldDB" id="A0A3B0SDK8"/>
<evidence type="ECO:0000256" key="7">
    <source>
        <dbReference type="ARBA" id="ARBA00047943"/>
    </source>
</evidence>
<feature type="domain" description="Methyltransferase" evidence="9">
    <location>
        <begin position="56"/>
        <end position="125"/>
    </location>
</feature>
<keyword evidence="1 10" id="KW-0808">Transferase</keyword>
<comment type="catalytic activity">
    <reaction evidence="8">
        <text>arsenic triglutathione + 3 [thioredoxin]-dithiol + 3 S-adenosyl-L-methionine = trimethylarsine + 3 [thioredoxin]-disulfide + 3 glutathione + 3 S-adenosyl-L-homocysteine + 3 H(+)</text>
        <dbReference type="Rhea" id="RHEA:69432"/>
        <dbReference type="Rhea" id="RHEA-COMP:10698"/>
        <dbReference type="Rhea" id="RHEA-COMP:10700"/>
        <dbReference type="ChEBI" id="CHEBI:15378"/>
        <dbReference type="ChEBI" id="CHEBI:27130"/>
        <dbReference type="ChEBI" id="CHEBI:29950"/>
        <dbReference type="ChEBI" id="CHEBI:50058"/>
        <dbReference type="ChEBI" id="CHEBI:57856"/>
        <dbReference type="ChEBI" id="CHEBI:57925"/>
        <dbReference type="ChEBI" id="CHEBI:59789"/>
        <dbReference type="ChEBI" id="CHEBI:183640"/>
        <dbReference type="EC" id="2.1.1.137"/>
    </reaction>
</comment>
<dbReference type="CDD" id="cd02440">
    <property type="entry name" value="AdoMet_MTases"/>
    <property type="match status" value="1"/>
</dbReference>
<evidence type="ECO:0000256" key="8">
    <source>
        <dbReference type="ARBA" id="ARBA00048428"/>
    </source>
</evidence>
<gene>
    <name evidence="10" type="ORF">MNBD_ALPHA08-2435</name>
</gene>
<evidence type="ECO:0000256" key="2">
    <source>
        <dbReference type="ARBA" id="ARBA00022691"/>
    </source>
</evidence>
<evidence type="ECO:0000256" key="4">
    <source>
        <dbReference type="ARBA" id="ARBA00034521"/>
    </source>
</evidence>
<evidence type="ECO:0000259" key="9">
    <source>
        <dbReference type="Pfam" id="PF13847"/>
    </source>
</evidence>
<dbReference type="InterPro" id="IPR026669">
    <property type="entry name" value="Arsenite_MeTrfase-like"/>
</dbReference>
<keyword evidence="2" id="KW-0949">S-adenosyl-L-methionine</keyword>
<dbReference type="EC" id="2.1.1.137" evidence="4"/>
<evidence type="ECO:0000256" key="6">
    <source>
        <dbReference type="ARBA" id="ARBA00047941"/>
    </source>
</evidence>
<accession>A0A3B0SDK8</accession>
<dbReference type="PANTHER" id="PTHR43675">
    <property type="entry name" value="ARSENITE METHYLTRANSFERASE"/>
    <property type="match status" value="1"/>
</dbReference>
<comment type="similarity">
    <text evidence="3">Belongs to the methyltransferase superfamily. Arsenite methyltransferase family.</text>
</comment>
<evidence type="ECO:0000313" key="10">
    <source>
        <dbReference type="EMBL" id="VAW02390.1"/>
    </source>
</evidence>